<organism evidence="3 4">
    <name type="scientific">Eiseniibacteriota bacterium</name>
    <dbReference type="NCBI Taxonomy" id="2212470"/>
    <lineage>
        <taxon>Bacteria</taxon>
        <taxon>Candidatus Eiseniibacteriota</taxon>
    </lineage>
</organism>
<keyword evidence="2" id="KW-0812">Transmembrane</keyword>
<reference evidence="3" key="1">
    <citation type="submission" date="2019-03" db="EMBL/GenBank/DDBJ databases">
        <title>Lake Tanganyika Metagenome-Assembled Genomes (MAGs).</title>
        <authorList>
            <person name="Tran P."/>
        </authorList>
    </citation>
    <scope>NUCLEOTIDE SEQUENCE</scope>
    <source>
        <strain evidence="3">M_DeepCast_400m_m2_100</strain>
    </source>
</reference>
<evidence type="ECO:0000256" key="1">
    <source>
        <dbReference type="SAM" id="MobiDB-lite"/>
    </source>
</evidence>
<feature type="region of interest" description="Disordered" evidence="1">
    <location>
        <begin position="230"/>
        <end position="296"/>
    </location>
</feature>
<keyword evidence="2" id="KW-1133">Transmembrane helix</keyword>
<feature type="compositionally biased region" description="Low complexity" evidence="1">
    <location>
        <begin position="402"/>
        <end position="414"/>
    </location>
</feature>
<evidence type="ECO:0000313" key="3">
    <source>
        <dbReference type="EMBL" id="MBM3317209.1"/>
    </source>
</evidence>
<name>A0A937XA08_UNCEI</name>
<evidence type="ECO:0000256" key="2">
    <source>
        <dbReference type="SAM" id="Phobius"/>
    </source>
</evidence>
<gene>
    <name evidence="3" type="ORF">FJY75_05105</name>
</gene>
<evidence type="ECO:0000313" key="4">
    <source>
        <dbReference type="Proteomes" id="UP000748308"/>
    </source>
</evidence>
<feature type="region of interest" description="Disordered" evidence="1">
    <location>
        <begin position="359"/>
        <end position="456"/>
    </location>
</feature>
<sequence length="456" mass="46083">MEAALNPSPGGRVPFRDPREIAHSLGISYLGSLAAELRAPELTGSLAGLAPDPRFSERLFRFVTGDLPLVWVAGLGDAGEEIPVAVGLAARAATKGVAPVLLVRPGETLRPGTSEHSGRPIEAGAHFGTLLGGLSSAAWTASATGIQGVYRAWCDARPEGDALWPAAMVVAGGVFDGPPVPEQVTHLILVIPYRDQPRERIEAAIDGLGAARERIIGFVAYGSLHDAPAAGGEGASPWPSDAAVATPARGGAGGAEPSADRGAGDAGAASPTDAGESGQPPDGASPPACEPLSPREEAAGPIEEISAAQAWTDSFGPRRPAGLTLRPAVAVAGAAIVIVGAAAALLLLRPEILRTPRSATPAAAVERPPAAPARPADAPEPSLEEIAVAPEVAEDLLPGFPTPDAAPGDWAAPGVTVAEEPAERPARIETSQPERTTEPGAQEPVSAVTREAPPAS</sequence>
<feature type="non-terminal residue" evidence="3">
    <location>
        <position position="456"/>
    </location>
</feature>
<comment type="caution">
    <text evidence="3">The sequence shown here is derived from an EMBL/GenBank/DDBJ whole genome shotgun (WGS) entry which is preliminary data.</text>
</comment>
<protein>
    <submittedName>
        <fullName evidence="3">Uncharacterized protein</fullName>
    </submittedName>
</protein>
<accession>A0A937XA08</accession>
<dbReference type="EMBL" id="VGIY01000091">
    <property type="protein sequence ID" value="MBM3317209.1"/>
    <property type="molecule type" value="Genomic_DNA"/>
</dbReference>
<feature type="compositionally biased region" description="Low complexity" evidence="1">
    <location>
        <begin position="359"/>
        <end position="381"/>
    </location>
</feature>
<keyword evidence="2" id="KW-0472">Membrane</keyword>
<feature type="transmembrane region" description="Helical" evidence="2">
    <location>
        <begin position="328"/>
        <end position="348"/>
    </location>
</feature>
<dbReference type="Proteomes" id="UP000748308">
    <property type="component" value="Unassembled WGS sequence"/>
</dbReference>
<proteinExistence type="predicted"/>
<dbReference type="AlphaFoldDB" id="A0A937XA08"/>